<evidence type="ECO:0000256" key="4">
    <source>
        <dbReference type="ARBA" id="ARBA00022759"/>
    </source>
</evidence>
<dbReference type="EMBL" id="AVOT02001834">
    <property type="protein sequence ID" value="MBW0468332.1"/>
    <property type="molecule type" value="Genomic_DNA"/>
</dbReference>
<evidence type="ECO:0000259" key="7">
    <source>
        <dbReference type="Pfam" id="PF17917"/>
    </source>
</evidence>
<keyword evidence="4" id="KW-0255">Endonuclease</keyword>
<dbReference type="GO" id="GO:0004519">
    <property type="term" value="F:endonuclease activity"/>
    <property type="evidence" value="ECO:0007669"/>
    <property type="project" value="UniProtKB-KW"/>
</dbReference>
<evidence type="ECO:0000256" key="2">
    <source>
        <dbReference type="ARBA" id="ARBA00022695"/>
    </source>
</evidence>
<dbReference type="InterPro" id="IPR043502">
    <property type="entry name" value="DNA/RNA_pol_sf"/>
</dbReference>
<evidence type="ECO:0000256" key="6">
    <source>
        <dbReference type="ARBA" id="ARBA00022918"/>
    </source>
</evidence>
<evidence type="ECO:0000256" key="5">
    <source>
        <dbReference type="ARBA" id="ARBA00022801"/>
    </source>
</evidence>
<gene>
    <name evidence="8" type="ORF">O181_008047</name>
</gene>
<evidence type="ECO:0000313" key="9">
    <source>
        <dbReference type="Proteomes" id="UP000765509"/>
    </source>
</evidence>
<dbReference type="Proteomes" id="UP000765509">
    <property type="component" value="Unassembled WGS sequence"/>
</dbReference>
<feature type="domain" description="Reverse transcriptase RNase H-like" evidence="7">
    <location>
        <begin position="4"/>
        <end position="88"/>
    </location>
</feature>
<dbReference type="GO" id="GO:0016787">
    <property type="term" value="F:hydrolase activity"/>
    <property type="evidence" value="ECO:0007669"/>
    <property type="project" value="UniProtKB-KW"/>
</dbReference>
<dbReference type="OrthoDB" id="3037028at2759"/>
<keyword evidence="3" id="KW-0540">Nuclease</keyword>
<evidence type="ECO:0000256" key="3">
    <source>
        <dbReference type="ARBA" id="ARBA00022722"/>
    </source>
</evidence>
<dbReference type="InterPro" id="IPR041373">
    <property type="entry name" value="RT_RNaseH"/>
</dbReference>
<dbReference type="PANTHER" id="PTHR37984">
    <property type="entry name" value="PROTEIN CBG26694"/>
    <property type="match status" value="1"/>
</dbReference>
<dbReference type="GO" id="GO:0003964">
    <property type="term" value="F:RNA-directed DNA polymerase activity"/>
    <property type="evidence" value="ECO:0007669"/>
    <property type="project" value="UniProtKB-KW"/>
</dbReference>
<dbReference type="SUPFAM" id="SSF56672">
    <property type="entry name" value="DNA/RNA polymerases"/>
    <property type="match status" value="1"/>
</dbReference>
<proteinExistence type="predicted"/>
<evidence type="ECO:0000256" key="1">
    <source>
        <dbReference type="ARBA" id="ARBA00022679"/>
    </source>
</evidence>
<keyword evidence="6" id="KW-0695">RNA-directed DNA polymerase</keyword>
<dbReference type="AlphaFoldDB" id="A0A9Q3BNZ7"/>
<comment type="caution">
    <text evidence="8">The sequence shown here is derived from an EMBL/GenBank/DDBJ whole genome shotgun (WGS) entry which is preliminary data.</text>
</comment>
<organism evidence="8 9">
    <name type="scientific">Austropuccinia psidii MF-1</name>
    <dbReference type="NCBI Taxonomy" id="1389203"/>
    <lineage>
        <taxon>Eukaryota</taxon>
        <taxon>Fungi</taxon>
        <taxon>Dikarya</taxon>
        <taxon>Basidiomycota</taxon>
        <taxon>Pucciniomycotina</taxon>
        <taxon>Pucciniomycetes</taxon>
        <taxon>Pucciniales</taxon>
        <taxon>Sphaerophragmiaceae</taxon>
        <taxon>Austropuccinia</taxon>
    </lineage>
</organism>
<keyword evidence="1" id="KW-0808">Transferase</keyword>
<evidence type="ECO:0000313" key="8">
    <source>
        <dbReference type="EMBL" id="MBW0468332.1"/>
    </source>
</evidence>
<dbReference type="InterPro" id="IPR050951">
    <property type="entry name" value="Retrovirus_Pol_polyprotein"/>
</dbReference>
<dbReference type="PANTHER" id="PTHR37984:SF5">
    <property type="entry name" value="PROTEIN NYNRIN-LIKE"/>
    <property type="match status" value="1"/>
</dbReference>
<reference evidence="8" key="1">
    <citation type="submission" date="2021-03" db="EMBL/GenBank/DDBJ databases">
        <title>Draft genome sequence of rust myrtle Austropuccinia psidii MF-1, a brazilian biotype.</title>
        <authorList>
            <person name="Quecine M.C."/>
            <person name="Pachon D.M.R."/>
            <person name="Bonatelli M.L."/>
            <person name="Correr F.H."/>
            <person name="Franceschini L.M."/>
            <person name="Leite T.F."/>
            <person name="Margarido G.R.A."/>
            <person name="Almeida C.A."/>
            <person name="Ferrarezi J.A."/>
            <person name="Labate C.A."/>
        </authorList>
    </citation>
    <scope>NUCLEOTIDE SEQUENCE</scope>
    <source>
        <strain evidence="8">MF-1</strain>
    </source>
</reference>
<keyword evidence="2" id="KW-0548">Nucleotidyltransferase</keyword>
<keyword evidence="9" id="KW-1185">Reference proteome</keyword>
<name>A0A9Q3BNZ7_9BASI</name>
<accession>A0A9Q3BNZ7</accession>
<dbReference type="Pfam" id="PF17917">
    <property type="entry name" value="RT_RNaseH"/>
    <property type="match status" value="1"/>
</dbReference>
<keyword evidence="5" id="KW-0378">Hydrolase</keyword>
<sequence length="127" mass="14715">MDEGEVLTQVEKDRTVLHESITFSILKSKYSQLKLELCGVAKMLKKLQTVLWGQHFELQVDAKALIERINSPCLPNFPITRWVAFIQLFSFYLAHKPGKTFKILDGLSRRPQSEDKAKEESDFDEEE</sequence>
<protein>
    <recommendedName>
        <fullName evidence="7">Reverse transcriptase RNase H-like domain-containing protein</fullName>
    </recommendedName>
</protein>